<dbReference type="Pfam" id="PF00722">
    <property type="entry name" value="Glyco_hydro_16"/>
    <property type="match status" value="1"/>
</dbReference>
<dbReference type="InterPro" id="IPR013320">
    <property type="entry name" value="ConA-like_dom_sf"/>
</dbReference>
<protein>
    <submittedName>
        <fullName evidence="2">Glycoside hydrolase family 16 protein</fullName>
    </submittedName>
</protein>
<dbReference type="InterPro" id="IPR000757">
    <property type="entry name" value="Beta-glucanase-like"/>
</dbReference>
<dbReference type="Proteomes" id="UP001327225">
    <property type="component" value="Chromosome"/>
</dbReference>
<organism evidence="2 3">
    <name type="scientific">Nocardioides bizhenqiangii</name>
    <dbReference type="NCBI Taxonomy" id="3095076"/>
    <lineage>
        <taxon>Bacteria</taxon>
        <taxon>Bacillati</taxon>
        <taxon>Actinomycetota</taxon>
        <taxon>Actinomycetes</taxon>
        <taxon>Propionibacteriales</taxon>
        <taxon>Nocardioidaceae</taxon>
        <taxon>Nocardioides</taxon>
    </lineage>
</organism>
<dbReference type="SUPFAM" id="SSF49899">
    <property type="entry name" value="Concanavalin A-like lectins/glucanases"/>
    <property type="match status" value="1"/>
</dbReference>
<dbReference type="Gene3D" id="2.60.120.200">
    <property type="match status" value="1"/>
</dbReference>
<reference evidence="3" key="1">
    <citation type="submission" date="2023-12" db="EMBL/GenBank/DDBJ databases">
        <title>Novel species in genus Nocardioides.</title>
        <authorList>
            <person name="Zhou H."/>
        </authorList>
    </citation>
    <scope>NUCLEOTIDE SEQUENCE [LARGE SCALE GENOMIC DNA]</scope>
    <source>
        <strain evidence="3">HM61</strain>
    </source>
</reference>
<evidence type="ECO:0000313" key="2">
    <source>
        <dbReference type="EMBL" id="WQQ25133.1"/>
    </source>
</evidence>
<dbReference type="GO" id="GO:0016787">
    <property type="term" value="F:hydrolase activity"/>
    <property type="evidence" value="ECO:0007669"/>
    <property type="project" value="UniProtKB-KW"/>
</dbReference>
<proteinExistence type="predicted"/>
<keyword evidence="3" id="KW-1185">Reference proteome</keyword>
<name>A0ABZ0ZNS9_9ACTN</name>
<dbReference type="CDD" id="cd00413">
    <property type="entry name" value="Glyco_hydrolase_16"/>
    <property type="match status" value="1"/>
</dbReference>
<dbReference type="RefSeq" id="WP_322936625.1">
    <property type="nucleotide sequence ID" value="NZ_CP141059.1"/>
</dbReference>
<sequence length="258" mass="28005">MARPFADRFTGPTLDTSVWLPHYLPAWSSRAATAASYRLDGAGLVLDVPVDHPVWCPGDHDPPLRVSGVQSGSWSGPVGSPYGQQRYRPGLTVREEQPWFEGWLPSSGRVAVAARMALSTRSMAALWLSGFEDDPDQLQCGELCVFEVFGRALGPASDPSAEVGVGIKPFRDPALVDDFAAPRISIDVSEPHTYAVDWDADEAVFTVDDEVVRRCASPPPYPLQLMLAVFDFPEWSVGDDDDLVPSVTVSEISGWSSA</sequence>
<dbReference type="PROSITE" id="PS51762">
    <property type="entry name" value="GH16_2"/>
    <property type="match status" value="1"/>
</dbReference>
<accession>A0ABZ0ZNS9</accession>
<keyword evidence="2" id="KW-0378">Hydrolase</keyword>
<evidence type="ECO:0000259" key="1">
    <source>
        <dbReference type="PROSITE" id="PS51762"/>
    </source>
</evidence>
<gene>
    <name evidence="2" type="ORF">SHK19_14300</name>
</gene>
<dbReference type="EMBL" id="CP141059">
    <property type="protein sequence ID" value="WQQ25133.1"/>
    <property type="molecule type" value="Genomic_DNA"/>
</dbReference>
<feature type="domain" description="GH16" evidence="1">
    <location>
        <begin position="1"/>
        <end position="258"/>
    </location>
</feature>
<evidence type="ECO:0000313" key="3">
    <source>
        <dbReference type="Proteomes" id="UP001327225"/>
    </source>
</evidence>